<dbReference type="EMBL" id="JBHTKM010000063">
    <property type="protein sequence ID" value="MFD1017505.1"/>
    <property type="molecule type" value="Genomic_DNA"/>
</dbReference>
<gene>
    <name evidence="4" type="ORF">ACFQ13_16380</name>
</gene>
<feature type="chain" id="PRO_5046125747" evidence="2">
    <location>
        <begin position="20"/>
        <end position="353"/>
    </location>
</feature>
<sequence length="353" mass="37561">MRTKLLFSFLFATSLTAFSQTFTSENFDGLTIGNVSEDLTGATAGQGGLYIYGTNGDAPSTTTNSAATNFQVVASGYNGTQGVQFTTPNGNGGINYLFDVIATDWTSRTVGNDIVEVEFDFYTGSTTSLAPFRASVFADSAGSTYEAVAVEFDPSTMVLSGVANLSVNGVVGLYGLSLGANNSDLVLPANTWLTIGMSYNSVTGELRWKSNYNNVNVSFGDAANVITGMVPGEFDFYSFGVDLNTVAASYVIDNYSVRATATDQLLGLDDVAELELSSVFVYPNPAKESITLSTDVSVRSVEIYNNLGQVVLQKNSNFSNTNTFDISNLTSGVYIMTINSTDGASQTKRFIKE</sequence>
<dbReference type="Pfam" id="PF18962">
    <property type="entry name" value="Por_Secre_tail"/>
    <property type="match status" value="1"/>
</dbReference>
<keyword evidence="5" id="KW-1185">Reference proteome</keyword>
<protein>
    <submittedName>
        <fullName evidence="4">T9SS type A sorting domain-containing protein</fullName>
    </submittedName>
</protein>
<keyword evidence="1 2" id="KW-0732">Signal</keyword>
<organism evidence="4 5">
    <name type="scientific">Winogradskyella rapida</name>
    <dbReference type="NCBI Taxonomy" id="549701"/>
    <lineage>
        <taxon>Bacteria</taxon>
        <taxon>Pseudomonadati</taxon>
        <taxon>Bacteroidota</taxon>
        <taxon>Flavobacteriia</taxon>
        <taxon>Flavobacteriales</taxon>
        <taxon>Flavobacteriaceae</taxon>
        <taxon>Winogradskyella</taxon>
    </lineage>
</organism>
<accession>A0ABW3KV30</accession>
<evidence type="ECO:0000313" key="5">
    <source>
        <dbReference type="Proteomes" id="UP001597086"/>
    </source>
</evidence>
<dbReference type="Proteomes" id="UP001597086">
    <property type="component" value="Unassembled WGS sequence"/>
</dbReference>
<evidence type="ECO:0000259" key="3">
    <source>
        <dbReference type="Pfam" id="PF18962"/>
    </source>
</evidence>
<reference evidence="5" key="1">
    <citation type="journal article" date="2019" name="Int. J. Syst. Evol. Microbiol.">
        <title>The Global Catalogue of Microorganisms (GCM) 10K type strain sequencing project: providing services to taxonomists for standard genome sequencing and annotation.</title>
        <authorList>
            <consortium name="The Broad Institute Genomics Platform"/>
            <consortium name="The Broad Institute Genome Sequencing Center for Infectious Disease"/>
            <person name="Wu L."/>
            <person name="Ma J."/>
        </authorList>
    </citation>
    <scope>NUCLEOTIDE SEQUENCE [LARGE SCALE GENOMIC DNA]</scope>
    <source>
        <strain evidence="5">CCUG 56098</strain>
    </source>
</reference>
<name>A0ABW3KV30_9FLAO</name>
<dbReference type="RefSeq" id="WP_386119260.1">
    <property type="nucleotide sequence ID" value="NZ_JBHTKM010000063.1"/>
</dbReference>
<evidence type="ECO:0000256" key="1">
    <source>
        <dbReference type="ARBA" id="ARBA00022729"/>
    </source>
</evidence>
<feature type="domain" description="Secretion system C-terminal sorting" evidence="3">
    <location>
        <begin position="281"/>
        <end position="350"/>
    </location>
</feature>
<evidence type="ECO:0000313" key="4">
    <source>
        <dbReference type="EMBL" id="MFD1017505.1"/>
    </source>
</evidence>
<feature type="signal peptide" evidence="2">
    <location>
        <begin position="1"/>
        <end position="19"/>
    </location>
</feature>
<proteinExistence type="predicted"/>
<comment type="caution">
    <text evidence="4">The sequence shown here is derived from an EMBL/GenBank/DDBJ whole genome shotgun (WGS) entry which is preliminary data.</text>
</comment>
<dbReference type="NCBIfam" id="TIGR04183">
    <property type="entry name" value="Por_Secre_tail"/>
    <property type="match status" value="1"/>
</dbReference>
<dbReference type="InterPro" id="IPR026444">
    <property type="entry name" value="Secre_tail"/>
</dbReference>
<evidence type="ECO:0000256" key="2">
    <source>
        <dbReference type="SAM" id="SignalP"/>
    </source>
</evidence>